<feature type="transmembrane region" description="Helical" evidence="1">
    <location>
        <begin position="285"/>
        <end position="303"/>
    </location>
</feature>
<feature type="transmembrane region" description="Helical" evidence="1">
    <location>
        <begin position="201"/>
        <end position="223"/>
    </location>
</feature>
<proteinExistence type="predicted"/>
<dbReference type="RefSeq" id="WP_076487314.1">
    <property type="nucleotide sequence ID" value="NZ_FTMS01000001.1"/>
</dbReference>
<dbReference type="STRING" id="159291.SAMN05920897_10178"/>
<organism evidence="3 4">
    <name type="scientific">Alkalispirochaeta americana</name>
    <dbReference type="NCBI Taxonomy" id="159291"/>
    <lineage>
        <taxon>Bacteria</taxon>
        <taxon>Pseudomonadati</taxon>
        <taxon>Spirochaetota</taxon>
        <taxon>Spirochaetia</taxon>
        <taxon>Spirochaetales</taxon>
        <taxon>Spirochaetaceae</taxon>
        <taxon>Alkalispirochaeta</taxon>
    </lineage>
</organism>
<feature type="domain" description="DUF7973" evidence="2">
    <location>
        <begin position="2"/>
        <end position="302"/>
    </location>
</feature>
<feature type="transmembrane region" description="Helical" evidence="1">
    <location>
        <begin position="137"/>
        <end position="156"/>
    </location>
</feature>
<dbReference type="Proteomes" id="UP000186400">
    <property type="component" value="Unassembled WGS sequence"/>
</dbReference>
<feature type="transmembrane region" description="Helical" evidence="1">
    <location>
        <begin position="235"/>
        <end position="265"/>
    </location>
</feature>
<keyword evidence="1" id="KW-0472">Membrane</keyword>
<keyword evidence="1" id="KW-1133">Transmembrane helix</keyword>
<dbReference type="OrthoDB" id="4484645at2"/>
<evidence type="ECO:0000313" key="3">
    <source>
        <dbReference type="EMBL" id="SIP87768.1"/>
    </source>
</evidence>
<evidence type="ECO:0000256" key="1">
    <source>
        <dbReference type="SAM" id="Phobius"/>
    </source>
</evidence>
<dbReference type="EMBL" id="FTMS01000001">
    <property type="protein sequence ID" value="SIP87768.1"/>
    <property type="molecule type" value="Genomic_DNA"/>
</dbReference>
<dbReference type="AlphaFoldDB" id="A0A1N6N6M9"/>
<feature type="transmembrane region" description="Helical" evidence="1">
    <location>
        <begin position="12"/>
        <end position="40"/>
    </location>
</feature>
<name>A0A1N6N6M9_9SPIO</name>
<dbReference type="Pfam" id="PF25928">
    <property type="entry name" value="DUF7973"/>
    <property type="match status" value="1"/>
</dbReference>
<feature type="transmembrane region" description="Helical" evidence="1">
    <location>
        <begin position="104"/>
        <end position="125"/>
    </location>
</feature>
<evidence type="ECO:0000313" key="4">
    <source>
        <dbReference type="Proteomes" id="UP000186400"/>
    </source>
</evidence>
<sequence>MVEFGLWDPVVFLTAFGGGLFGASIGALPAFIFTGIMVIAGEMLAINGGVDWVTGGIAFGTFFAPNIAFGGGVAAAAFAAKKGMLDNGKDIATPLMTFGVKSDFWQVLVVGGIFGIIGHIINASLVTVGAPTDTIAVGVWVSALIARLAFGNTGLFGKHDASVSPSRMALAEDRSNAWLPFMSRPELIFLVGISVGMVSGWISILTGSAVIGFGIAAFSLIFLETKGPMPVTHHIALPAALAALAVFGGGAPVLVAVLAAGLIGVISAFLAELHTRFFLVWGDTFIDPPAFAIFVMTTVVILVF</sequence>
<accession>A0A1N6N6M9</accession>
<keyword evidence="4" id="KW-1185">Reference proteome</keyword>
<keyword evidence="1" id="KW-0812">Transmembrane</keyword>
<evidence type="ECO:0000259" key="2">
    <source>
        <dbReference type="Pfam" id="PF25928"/>
    </source>
</evidence>
<dbReference type="InterPro" id="IPR058279">
    <property type="entry name" value="DUF7973"/>
</dbReference>
<reference evidence="3 4" key="1">
    <citation type="submission" date="2017-01" db="EMBL/GenBank/DDBJ databases">
        <authorList>
            <person name="Mah S.A."/>
            <person name="Swanson W.J."/>
            <person name="Moy G.W."/>
            <person name="Vacquier V.D."/>
        </authorList>
    </citation>
    <scope>NUCLEOTIDE SEQUENCE [LARGE SCALE GENOMIC DNA]</scope>
    <source>
        <strain evidence="3 4">ASpG1</strain>
    </source>
</reference>
<protein>
    <recommendedName>
        <fullName evidence="2">DUF7973 domain-containing protein</fullName>
    </recommendedName>
</protein>
<feature type="transmembrane region" description="Helical" evidence="1">
    <location>
        <begin position="52"/>
        <end position="79"/>
    </location>
</feature>
<gene>
    <name evidence="3" type="ORF">SAMN05920897_10178</name>
</gene>